<name>A0A4C2ABU9_EUMVA</name>
<keyword evidence="3" id="KW-1185">Reference proteome</keyword>
<accession>A0A4C2ABU9</accession>
<feature type="compositionally biased region" description="Basic residues" evidence="1">
    <location>
        <begin position="54"/>
        <end position="75"/>
    </location>
</feature>
<gene>
    <name evidence="2" type="ORF">EVAR_90480_1</name>
</gene>
<comment type="caution">
    <text evidence="2">The sequence shown here is derived from an EMBL/GenBank/DDBJ whole genome shotgun (WGS) entry which is preliminary data.</text>
</comment>
<feature type="region of interest" description="Disordered" evidence="1">
    <location>
        <begin position="15"/>
        <end position="98"/>
    </location>
</feature>
<evidence type="ECO:0000313" key="2">
    <source>
        <dbReference type="EMBL" id="GBP97302.1"/>
    </source>
</evidence>
<evidence type="ECO:0000256" key="1">
    <source>
        <dbReference type="SAM" id="MobiDB-lite"/>
    </source>
</evidence>
<reference evidence="2 3" key="1">
    <citation type="journal article" date="2019" name="Commun. Biol.">
        <title>The bagworm genome reveals a unique fibroin gene that provides high tensile strength.</title>
        <authorList>
            <person name="Kono N."/>
            <person name="Nakamura H."/>
            <person name="Ohtoshi R."/>
            <person name="Tomita M."/>
            <person name="Numata K."/>
            <person name="Arakawa K."/>
        </authorList>
    </citation>
    <scope>NUCLEOTIDE SEQUENCE [LARGE SCALE GENOMIC DNA]</scope>
</reference>
<evidence type="ECO:0000313" key="3">
    <source>
        <dbReference type="Proteomes" id="UP000299102"/>
    </source>
</evidence>
<dbReference type="AlphaFoldDB" id="A0A4C2ABU9"/>
<organism evidence="2 3">
    <name type="scientific">Eumeta variegata</name>
    <name type="common">Bagworm moth</name>
    <name type="synonym">Eumeta japonica</name>
    <dbReference type="NCBI Taxonomy" id="151549"/>
    <lineage>
        <taxon>Eukaryota</taxon>
        <taxon>Metazoa</taxon>
        <taxon>Ecdysozoa</taxon>
        <taxon>Arthropoda</taxon>
        <taxon>Hexapoda</taxon>
        <taxon>Insecta</taxon>
        <taxon>Pterygota</taxon>
        <taxon>Neoptera</taxon>
        <taxon>Endopterygota</taxon>
        <taxon>Lepidoptera</taxon>
        <taxon>Glossata</taxon>
        <taxon>Ditrysia</taxon>
        <taxon>Tineoidea</taxon>
        <taxon>Psychidae</taxon>
        <taxon>Oiketicinae</taxon>
        <taxon>Eumeta</taxon>
    </lineage>
</organism>
<sequence>MNRINRVDCWKLSGPENVVKAGRKGASLSNPRDVDAAIGESASKLRTGREPRRPLPRRSRRRPQASVHRLPHNKSAKVVGGGGADGQNAALGKETDAGVLQRYRPSGILLAGEPEGEVAARRCPVGGPRPVTCRGTPRCESQGSTPVVSTR</sequence>
<dbReference type="EMBL" id="BGZK01002912">
    <property type="protein sequence ID" value="GBP97302.1"/>
    <property type="molecule type" value="Genomic_DNA"/>
</dbReference>
<dbReference type="Proteomes" id="UP000299102">
    <property type="component" value="Unassembled WGS sequence"/>
</dbReference>
<proteinExistence type="predicted"/>
<protein>
    <submittedName>
        <fullName evidence="2">Uncharacterized protein</fullName>
    </submittedName>
</protein>